<accession>A0A8D8SI78</accession>
<sequence>MERTNTCCGLFTLPAALILDEASDTERVRQDCACVGGLFTQAHSLSLFTRLTILILSMRMDFIDDLRELALLPVWLLSTRPGSILNWRPILDRLDLDPFKFIESSKLICLTGMFFNDLGESTTRAL</sequence>
<reference evidence="1" key="1">
    <citation type="submission" date="2021-05" db="EMBL/GenBank/DDBJ databases">
        <authorList>
            <person name="Alioto T."/>
            <person name="Alioto T."/>
            <person name="Gomez Garrido J."/>
        </authorList>
    </citation>
    <scope>NUCLEOTIDE SEQUENCE</scope>
</reference>
<name>A0A8D8SI78_9HEMI</name>
<organism evidence="1">
    <name type="scientific">Cacopsylla melanoneura</name>
    <dbReference type="NCBI Taxonomy" id="428564"/>
    <lineage>
        <taxon>Eukaryota</taxon>
        <taxon>Metazoa</taxon>
        <taxon>Ecdysozoa</taxon>
        <taxon>Arthropoda</taxon>
        <taxon>Hexapoda</taxon>
        <taxon>Insecta</taxon>
        <taxon>Pterygota</taxon>
        <taxon>Neoptera</taxon>
        <taxon>Paraneoptera</taxon>
        <taxon>Hemiptera</taxon>
        <taxon>Sternorrhyncha</taxon>
        <taxon>Psylloidea</taxon>
        <taxon>Psyllidae</taxon>
        <taxon>Psyllinae</taxon>
        <taxon>Cacopsylla</taxon>
    </lineage>
</organism>
<evidence type="ECO:0000313" key="1">
    <source>
        <dbReference type="EMBL" id="CAG6668640.1"/>
    </source>
</evidence>
<dbReference type="EMBL" id="HBUF01219240">
    <property type="protein sequence ID" value="CAG6668640.1"/>
    <property type="molecule type" value="Transcribed_RNA"/>
</dbReference>
<dbReference type="EMBL" id="HBUF01219239">
    <property type="protein sequence ID" value="CAG6668639.1"/>
    <property type="molecule type" value="Transcribed_RNA"/>
</dbReference>
<dbReference type="AlphaFoldDB" id="A0A8D8SI78"/>
<protein>
    <submittedName>
        <fullName evidence="1">Uncharacterized protein</fullName>
    </submittedName>
</protein>
<proteinExistence type="predicted"/>